<feature type="signal peptide" evidence="3">
    <location>
        <begin position="1"/>
        <end position="31"/>
    </location>
</feature>
<dbReference type="AlphaFoldDB" id="A0A261FP14"/>
<feature type="region of interest" description="Disordered" evidence="1">
    <location>
        <begin position="39"/>
        <end position="135"/>
    </location>
</feature>
<protein>
    <submittedName>
        <fullName evidence="4">Uncharacterized protein</fullName>
    </submittedName>
</protein>
<dbReference type="InterPro" id="IPR011050">
    <property type="entry name" value="Pectin_lyase_fold/virulence"/>
</dbReference>
<dbReference type="SUPFAM" id="SSF51126">
    <property type="entry name" value="Pectin lyase-like"/>
    <property type="match status" value="1"/>
</dbReference>
<evidence type="ECO:0000256" key="1">
    <source>
        <dbReference type="SAM" id="MobiDB-lite"/>
    </source>
</evidence>
<evidence type="ECO:0000313" key="4">
    <source>
        <dbReference type="EMBL" id="OZG60921.1"/>
    </source>
</evidence>
<evidence type="ECO:0000256" key="3">
    <source>
        <dbReference type="SAM" id="SignalP"/>
    </source>
</evidence>
<gene>
    <name evidence="4" type="ORF">BLEM_1641</name>
</gene>
<keyword evidence="2" id="KW-0812">Transmembrane</keyword>
<dbReference type="RefSeq" id="WP_072725343.1">
    <property type="nucleotide sequence ID" value="NZ_BDIS01000014.1"/>
</dbReference>
<evidence type="ECO:0000256" key="2">
    <source>
        <dbReference type="SAM" id="Phobius"/>
    </source>
</evidence>
<sequence>MRTSRIHAITAVFAVLAMIISMIAIVPTAYALDTEVTGDTDTSVVDDGTSVTGTDTDTDDSGAIDDGTAADDADNTGGAGDDAGTTGTGDDIYGITGDGTAGENDLPTDDSDTTVTDADKSTANQDATAGESSEIDEIDVSDERNGVSVNGVYHDEAFTSEDGTITLGYDDDGNPTLTLDNAHITTAGGLDGHVAVAGIKSETDLTILLQGENTIEIKDDTHRADAIDVDGKLTIIGDDWYPYAKLHATLTYTPASSDYRSTVISADSFSMRDAQLDLTYVSDDANGTVYGIKTGGNIDLNDGTVTLTAPETSSNYYGLNAGGNITLTDTDLTSSGEWLSVLAGENILINDFSQLNLSCADERWPAAIYARQTLRFDLRRTGSVQIQPSATDPTEAFTNYAMLAERIELMPGVAVTDPTEVTIGEVYNPYTFSNAMGLIDTDGNAVSGVTIEASAEGEPPVGTTFMYDGFEYTITGNGENNGTLMLTGVDSTTDQHRLCRAIRLAWGNTWERLTVTDVRKDTLAEMTGTLVIDSDETDIANMALNSGAIGNGVTFELWALDDLTLTESGFTTDSATVDLPGGRRFDRVKAYYDWATITNESGATVPVTIVDYENDQTINDPKNPIQVADKESLDTRVLSPNLASIEFNLMYRVVGSDEGWQPLPVTRNNFSGYDPRILSVTLPDSVPADATIQLSFRDYLGKTQGYITSSWDDSREITLARGQAEDTATFTSSFAVPDRTQDYKIRVTTSGETGDADNAVYINGVYHDEDFVDAANGIALVYDEDDKPTLTLTNANLTALGAPLFNQDDAAAIRSATDLTIRLNGKSTASITNGTKTSSIISVAGDLTIIGNSADGTSALTIKAADAASLGGTSGFMTHLIEASNITVQQATLDMTYDGNGAAYALCTDGDITVTDSTITMGSATLASRGIYSGLYSGHGDITVTDSALNATDGKMDSLIYAVFGNATVSGNSQVDMSFGAEHHFSPAIFAYYTLTFDLQESGFVQIKATHPDVNPHALMSIDIVLGENTEISDPEGAAVGSITDGRVTYATLLDKEGNVVSDATLKAKAAPAPEQPGQTDSDKTDGNGQAAGEKLSATGSGVIPLVMGALTLAMIALCAGVVRRARGAYGTRGMRHGRR</sequence>
<keyword evidence="2" id="KW-0472">Membrane</keyword>
<feature type="compositionally biased region" description="Low complexity" evidence="1">
    <location>
        <begin position="82"/>
        <end position="95"/>
    </location>
</feature>
<organism evidence="4 5">
    <name type="scientific">Bifidobacterium lemurum</name>
    <dbReference type="NCBI Taxonomy" id="1603886"/>
    <lineage>
        <taxon>Bacteria</taxon>
        <taxon>Bacillati</taxon>
        <taxon>Actinomycetota</taxon>
        <taxon>Actinomycetes</taxon>
        <taxon>Bifidobacteriales</taxon>
        <taxon>Bifidobacteriaceae</taxon>
        <taxon>Bifidobacterium</taxon>
    </lineage>
</organism>
<evidence type="ECO:0000313" key="5">
    <source>
        <dbReference type="Proteomes" id="UP000216352"/>
    </source>
</evidence>
<keyword evidence="2" id="KW-1133">Transmembrane helix</keyword>
<feature type="transmembrane region" description="Helical" evidence="2">
    <location>
        <begin position="1103"/>
        <end position="1123"/>
    </location>
</feature>
<reference evidence="4 5" key="1">
    <citation type="journal article" date="2017" name="BMC Genomics">
        <title>Comparative genomic and phylogenomic analyses of the Bifidobacteriaceae family.</title>
        <authorList>
            <person name="Lugli G.A."/>
            <person name="Milani C."/>
            <person name="Turroni F."/>
            <person name="Duranti S."/>
            <person name="Mancabelli L."/>
            <person name="Mangifesta M."/>
            <person name="Ferrario C."/>
            <person name="Modesto M."/>
            <person name="Mattarelli P."/>
            <person name="Jiri K."/>
            <person name="van Sinderen D."/>
            <person name="Ventura M."/>
        </authorList>
    </citation>
    <scope>NUCLEOTIDE SEQUENCE [LARGE SCALE GENOMIC DNA]</scope>
    <source>
        <strain evidence="4 5">DSM 28807</strain>
    </source>
</reference>
<dbReference type="EMBL" id="MWWX01000012">
    <property type="protein sequence ID" value="OZG60921.1"/>
    <property type="molecule type" value="Genomic_DNA"/>
</dbReference>
<dbReference type="Proteomes" id="UP000216352">
    <property type="component" value="Unassembled WGS sequence"/>
</dbReference>
<keyword evidence="3" id="KW-0732">Signal</keyword>
<comment type="caution">
    <text evidence="4">The sequence shown here is derived from an EMBL/GenBank/DDBJ whole genome shotgun (WGS) entry which is preliminary data.</text>
</comment>
<keyword evidence="5" id="KW-1185">Reference proteome</keyword>
<name>A0A261FP14_9BIFI</name>
<feature type="chain" id="PRO_5043153345" evidence="3">
    <location>
        <begin position="32"/>
        <end position="1140"/>
    </location>
</feature>
<feature type="region of interest" description="Disordered" evidence="1">
    <location>
        <begin position="1068"/>
        <end position="1096"/>
    </location>
</feature>
<feature type="compositionally biased region" description="Acidic residues" evidence="1">
    <location>
        <begin position="56"/>
        <end position="74"/>
    </location>
</feature>
<feature type="compositionally biased region" description="Low complexity" evidence="1">
    <location>
        <begin position="39"/>
        <end position="55"/>
    </location>
</feature>
<proteinExistence type="predicted"/>
<accession>A0A261FP14</accession>